<dbReference type="EMBL" id="UOED01000082">
    <property type="protein sequence ID" value="VAV93496.1"/>
    <property type="molecule type" value="Genomic_DNA"/>
</dbReference>
<dbReference type="PANTHER" id="PTHR42894">
    <property type="entry name" value="N-(5'-PHOSPHORIBOSYL)ANTHRANILATE ISOMERASE"/>
    <property type="match status" value="1"/>
</dbReference>
<evidence type="ECO:0000256" key="4">
    <source>
        <dbReference type="ARBA" id="ARBA00022822"/>
    </source>
</evidence>
<reference evidence="8" key="1">
    <citation type="submission" date="2018-06" db="EMBL/GenBank/DDBJ databases">
        <authorList>
            <person name="Zhirakovskaya E."/>
        </authorList>
    </citation>
    <scope>NUCLEOTIDE SEQUENCE</scope>
</reference>
<dbReference type="AlphaFoldDB" id="A0A3B0RY72"/>
<dbReference type="InterPro" id="IPR011060">
    <property type="entry name" value="RibuloseP-bd_barrel"/>
</dbReference>
<evidence type="ECO:0000256" key="5">
    <source>
        <dbReference type="ARBA" id="ARBA00023141"/>
    </source>
</evidence>
<keyword evidence="6 8" id="KW-0413">Isomerase</keyword>
<keyword evidence="5" id="KW-0057">Aromatic amino acid biosynthesis</keyword>
<evidence type="ECO:0000256" key="2">
    <source>
        <dbReference type="ARBA" id="ARBA00012572"/>
    </source>
</evidence>
<sequence length="215" mass="23151">MIIHAKICGLSTRETVKAAVDAGASHLGFVFFAKSPRNISPEQVAELCRDIPLSVIKTGVFVDPENEQLDRILAMAPLDLLQLHGSESPARVQEVKARFKRPVMKAIALSDPDDMAGIKAYESCADMLLFDAKAPPELTDALPGGNGRAFDWNIIHAAEINLPWMLSGGLNMDNIAEAIAISGAQMIDVSSGVESRPGQKDIAKIKAFMNKVNSL</sequence>
<accession>A0A3B0RY72</accession>
<gene>
    <name evidence="8" type="ORF">MNBD_ALPHA02-102</name>
</gene>
<evidence type="ECO:0000259" key="7">
    <source>
        <dbReference type="Pfam" id="PF00697"/>
    </source>
</evidence>
<evidence type="ECO:0000256" key="6">
    <source>
        <dbReference type="ARBA" id="ARBA00023235"/>
    </source>
</evidence>
<dbReference type="PANTHER" id="PTHR42894:SF1">
    <property type="entry name" value="N-(5'-PHOSPHORIBOSYL)ANTHRANILATE ISOMERASE"/>
    <property type="match status" value="1"/>
</dbReference>
<dbReference type="UniPathway" id="UPA00035">
    <property type="reaction ID" value="UER00042"/>
</dbReference>
<dbReference type="EC" id="5.3.1.24" evidence="2"/>
<keyword evidence="3" id="KW-0028">Amino-acid biosynthesis</keyword>
<organism evidence="8">
    <name type="scientific">hydrothermal vent metagenome</name>
    <dbReference type="NCBI Taxonomy" id="652676"/>
    <lineage>
        <taxon>unclassified sequences</taxon>
        <taxon>metagenomes</taxon>
        <taxon>ecological metagenomes</taxon>
    </lineage>
</organism>
<proteinExistence type="inferred from homology"/>
<dbReference type="InterPro" id="IPR013785">
    <property type="entry name" value="Aldolase_TIM"/>
</dbReference>
<dbReference type="CDD" id="cd00405">
    <property type="entry name" value="PRAI"/>
    <property type="match status" value="1"/>
</dbReference>
<dbReference type="NCBIfam" id="NF002295">
    <property type="entry name" value="PRK01222.1-1"/>
    <property type="match status" value="1"/>
</dbReference>
<dbReference type="SUPFAM" id="SSF51366">
    <property type="entry name" value="Ribulose-phoshate binding barrel"/>
    <property type="match status" value="1"/>
</dbReference>
<name>A0A3B0RY72_9ZZZZ</name>
<dbReference type="GO" id="GO:0000162">
    <property type="term" value="P:L-tryptophan biosynthetic process"/>
    <property type="evidence" value="ECO:0007669"/>
    <property type="project" value="UniProtKB-UniPathway"/>
</dbReference>
<evidence type="ECO:0000313" key="8">
    <source>
        <dbReference type="EMBL" id="VAV93496.1"/>
    </source>
</evidence>
<keyword evidence="4" id="KW-0822">Tryptophan biosynthesis</keyword>
<dbReference type="HAMAP" id="MF_00135">
    <property type="entry name" value="PRAI"/>
    <property type="match status" value="1"/>
</dbReference>
<dbReference type="InterPro" id="IPR044643">
    <property type="entry name" value="TrpF_fam"/>
</dbReference>
<dbReference type="GO" id="GO:0004640">
    <property type="term" value="F:phosphoribosylanthranilate isomerase activity"/>
    <property type="evidence" value="ECO:0007669"/>
    <property type="project" value="UniProtKB-EC"/>
</dbReference>
<dbReference type="InterPro" id="IPR001240">
    <property type="entry name" value="PRAI_dom"/>
</dbReference>
<evidence type="ECO:0000256" key="1">
    <source>
        <dbReference type="ARBA" id="ARBA00004664"/>
    </source>
</evidence>
<protein>
    <recommendedName>
        <fullName evidence="2">phosphoribosylanthranilate isomerase</fullName>
        <ecNumber evidence="2">5.3.1.24</ecNumber>
    </recommendedName>
</protein>
<comment type="pathway">
    <text evidence="1">Amino-acid biosynthesis; L-tryptophan biosynthesis; L-tryptophan from chorismate: step 3/5.</text>
</comment>
<dbReference type="Pfam" id="PF00697">
    <property type="entry name" value="PRAI"/>
    <property type="match status" value="1"/>
</dbReference>
<evidence type="ECO:0000256" key="3">
    <source>
        <dbReference type="ARBA" id="ARBA00022605"/>
    </source>
</evidence>
<feature type="domain" description="N-(5'phosphoribosyl) anthranilate isomerase (PRAI)" evidence="7">
    <location>
        <begin position="5"/>
        <end position="210"/>
    </location>
</feature>
<dbReference type="Gene3D" id="3.20.20.70">
    <property type="entry name" value="Aldolase class I"/>
    <property type="match status" value="1"/>
</dbReference>